<evidence type="ECO:0000313" key="2">
    <source>
        <dbReference type="Proteomes" id="UP000218334"/>
    </source>
</evidence>
<dbReference type="AlphaFoldDB" id="A0A2H3B689"/>
<evidence type="ECO:0000313" key="1">
    <source>
        <dbReference type="EMBL" id="PBK66391.1"/>
    </source>
</evidence>
<evidence type="ECO:0008006" key="3">
    <source>
        <dbReference type="Google" id="ProtNLM"/>
    </source>
</evidence>
<dbReference type="InterPro" id="IPR027417">
    <property type="entry name" value="P-loop_NTPase"/>
</dbReference>
<dbReference type="EMBL" id="KZ293441">
    <property type="protein sequence ID" value="PBK66391.1"/>
    <property type="molecule type" value="Genomic_DNA"/>
</dbReference>
<dbReference type="SUPFAM" id="SSF52540">
    <property type="entry name" value="P-loop containing nucleoside triphosphate hydrolases"/>
    <property type="match status" value="1"/>
</dbReference>
<reference evidence="2" key="1">
    <citation type="journal article" date="2017" name="Nat. Ecol. Evol.">
        <title>Genome expansion and lineage-specific genetic innovations in the forest pathogenic fungi Armillaria.</title>
        <authorList>
            <person name="Sipos G."/>
            <person name="Prasanna A.N."/>
            <person name="Walter M.C."/>
            <person name="O'Connor E."/>
            <person name="Balint B."/>
            <person name="Krizsan K."/>
            <person name="Kiss B."/>
            <person name="Hess J."/>
            <person name="Varga T."/>
            <person name="Slot J."/>
            <person name="Riley R."/>
            <person name="Boka B."/>
            <person name="Rigling D."/>
            <person name="Barry K."/>
            <person name="Lee J."/>
            <person name="Mihaltcheva S."/>
            <person name="LaButti K."/>
            <person name="Lipzen A."/>
            <person name="Waldron R."/>
            <person name="Moloney N.M."/>
            <person name="Sperisen C."/>
            <person name="Kredics L."/>
            <person name="Vagvoelgyi C."/>
            <person name="Patrignani A."/>
            <person name="Fitzpatrick D."/>
            <person name="Nagy I."/>
            <person name="Doyle S."/>
            <person name="Anderson J.B."/>
            <person name="Grigoriev I.V."/>
            <person name="Gueldener U."/>
            <person name="Muensterkoetter M."/>
            <person name="Nagy L.G."/>
        </authorList>
    </citation>
    <scope>NUCLEOTIDE SEQUENCE [LARGE SCALE GENOMIC DNA]</scope>
    <source>
        <strain evidence="2">28-4</strain>
    </source>
</reference>
<name>A0A2H3B689_9AGAR</name>
<accession>A0A2H3B689</accession>
<protein>
    <recommendedName>
        <fullName evidence="3">UvrD-like helicase C-terminal domain-containing protein</fullName>
    </recommendedName>
</protein>
<proteinExistence type="predicted"/>
<organism evidence="1 2">
    <name type="scientific">Armillaria solidipes</name>
    <dbReference type="NCBI Taxonomy" id="1076256"/>
    <lineage>
        <taxon>Eukaryota</taxon>
        <taxon>Fungi</taxon>
        <taxon>Dikarya</taxon>
        <taxon>Basidiomycota</taxon>
        <taxon>Agaricomycotina</taxon>
        <taxon>Agaricomycetes</taxon>
        <taxon>Agaricomycetidae</taxon>
        <taxon>Agaricales</taxon>
        <taxon>Marasmiineae</taxon>
        <taxon>Physalacriaceae</taxon>
        <taxon>Armillaria</taxon>
    </lineage>
</organism>
<sequence>MKPKSGSAYTVHRHQLALTAVYSFTHHKGQGQTLDYVKVDLADPPQHPIDAFHAYVALSRSHGRSTVRILRPFNTGVLMTPPCLELTMEDARLETLDEITQERFENGEYNI</sequence>
<keyword evidence="2" id="KW-1185">Reference proteome</keyword>
<dbReference type="Proteomes" id="UP000218334">
    <property type="component" value="Unassembled WGS sequence"/>
</dbReference>
<dbReference type="STRING" id="1076256.A0A2H3B689"/>
<gene>
    <name evidence="1" type="ORF">ARMSODRAFT_890790</name>
</gene>